<evidence type="ECO:0000256" key="7">
    <source>
        <dbReference type="ARBA" id="ARBA00023288"/>
    </source>
</evidence>
<evidence type="ECO:0000256" key="4">
    <source>
        <dbReference type="ARBA" id="ARBA00022729"/>
    </source>
</evidence>
<dbReference type="InterPro" id="IPR057336">
    <property type="entry name" value="GerAC_N"/>
</dbReference>
<dbReference type="NCBIfam" id="TIGR02887">
    <property type="entry name" value="spore_ger_x_C"/>
    <property type="match status" value="1"/>
</dbReference>
<keyword evidence="3" id="KW-0309">Germination</keyword>
<keyword evidence="11" id="KW-1185">Reference proteome</keyword>
<organism evidence="10 11">
    <name type="scientific">Bacillus aerolatus</name>
    <dbReference type="NCBI Taxonomy" id="2653354"/>
    <lineage>
        <taxon>Bacteria</taxon>
        <taxon>Bacillati</taxon>
        <taxon>Bacillota</taxon>
        <taxon>Bacilli</taxon>
        <taxon>Bacillales</taxon>
        <taxon>Bacillaceae</taxon>
        <taxon>Bacillus</taxon>
    </lineage>
</organism>
<dbReference type="GO" id="GO:0009847">
    <property type="term" value="P:spore germination"/>
    <property type="evidence" value="ECO:0007669"/>
    <property type="project" value="InterPro"/>
</dbReference>
<accession>A0A6I1FL67</accession>
<comment type="similarity">
    <text evidence="2">Belongs to the GerABKC lipoprotein family.</text>
</comment>
<feature type="domain" description="Spore germination GerAC-like C-terminal" evidence="8">
    <location>
        <begin position="228"/>
        <end position="393"/>
    </location>
</feature>
<evidence type="ECO:0000259" key="8">
    <source>
        <dbReference type="Pfam" id="PF05504"/>
    </source>
</evidence>
<protein>
    <submittedName>
        <fullName evidence="10">Ger(X)C family spore germination protein</fullName>
    </submittedName>
</protein>
<dbReference type="Gene3D" id="3.30.300.210">
    <property type="entry name" value="Nutrient germinant receptor protein C, domain 3"/>
    <property type="match status" value="1"/>
</dbReference>
<feature type="domain" description="Spore germination protein N-terminal" evidence="9">
    <location>
        <begin position="24"/>
        <end position="199"/>
    </location>
</feature>
<evidence type="ECO:0000313" key="10">
    <source>
        <dbReference type="EMBL" id="KAB7706979.1"/>
    </source>
</evidence>
<dbReference type="RefSeq" id="WP_152150775.1">
    <property type="nucleotide sequence ID" value="NZ_WEIO01000004.1"/>
</dbReference>
<dbReference type="PANTHER" id="PTHR35789">
    <property type="entry name" value="SPORE GERMINATION PROTEIN B3"/>
    <property type="match status" value="1"/>
</dbReference>
<dbReference type="Proteomes" id="UP000429595">
    <property type="component" value="Unassembled WGS sequence"/>
</dbReference>
<comment type="caution">
    <text evidence="10">The sequence shown here is derived from an EMBL/GenBank/DDBJ whole genome shotgun (WGS) entry which is preliminary data.</text>
</comment>
<dbReference type="Pfam" id="PF25198">
    <property type="entry name" value="Spore_GerAC_N"/>
    <property type="match status" value="1"/>
</dbReference>
<dbReference type="EMBL" id="WEIO01000004">
    <property type="protein sequence ID" value="KAB7706979.1"/>
    <property type="molecule type" value="Genomic_DNA"/>
</dbReference>
<dbReference type="PANTHER" id="PTHR35789:SF1">
    <property type="entry name" value="SPORE GERMINATION PROTEIN B3"/>
    <property type="match status" value="1"/>
</dbReference>
<evidence type="ECO:0000256" key="2">
    <source>
        <dbReference type="ARBA" id="ARBA00007886"/>
    </source>
</evidence>
<evidence type="ECO:0000256" key="1">
    <source>
        <dbReference type="ARBA" id="ARBA00004635"/>
    </source>
</evidence>
<dbReference type="InterPro" id="IPR008844">
    <property type="entry name" value="Spore_GerAC-like"/>
</dbReference>
<evidence type="ECO:0000256" key="6">
    <source>
        <dbReference type="ARBA" id="ARBA00023139"/>
    </source>
</evidence>
<dbReference type="GO" id="GO:0016020">
    <property type="term" value="C:membrane"/>
    <property type="evidence" value="ECO:0007669"/>
    <property type="project" value="UniProtKB-SubCell"/>
</dbReference>
<dbReference type="PROSITE" id="PS51257">
    <property type="entry name" value="PROKAR_LIPOPROTEIN"/>
    <property type="match status" value="1"/>
</dbReference>
<dbReference type="InterPro" id="IPR046953">
    <property type="entry name" value="Spore_GerAC-like_C"/>
</dbReference>
<name>A0A6I1FL67_9BACI</name>
<sequence length="407" mass="45365">MSRRLFLLFFIMISAVLLSGCWSQRELTNLAIVSALGIDKNEKGEYVGTFQIVNPGYVAGGLQGGAGGQSAPVTVRKSTGDNMMEMSRRLSTHLSRKQYFAHTNLLVIGEDLAKEEGILTILDVLDRDPEFRTTASVVIAQNGTAEDVLKALSPIDKIPANYVLKTMKYTEERWGENIDVALHEVITDLISPGKEPVITGFRFTGDGEQAEKLEKLQNTTPEALLQADGLAIIKDGKLTGWLDGETAKGAVWVLDKIQNTAIIVNWKEKKAAIAYEVIRQQTNVSAHIKNNTPSISIHIRAEGDIGEVTAPVDLTDEQTLLKIEKKVEQEIKKQVDNSIRHVQKEKADIFGFGEAVHRSDPAAWKKWKHEWNDLYFPELQVNMTVDAFVRRSGLRNKSYLSEVENNH</sequence>
<evidence type="ECO:0000256" key="3">
    <source>
        <dbReference type="ARBA" id="ARBA00022544"/>
    </source>
</evidence>
<evidence type="ECO:0000313" key="11">
    <source>
        <dbReference type="Proteomes" id="UP000429595"/>
    </source>
</evidence>
<keyword evidence="7" id="KW-0449">Lipoprotein</keyword>
<dbReference type="InterPro" id="IPR038501">
    <property type="entry name" value="Spore_GerAC_C_sf"/>
</dbReference>
<gene>
    <name evidence="10" type="ORF">F9802_08110</name>
</gene>
<evidence type="ECO:0000259" key="9">
    <source>
        <dbReference type="Pfam" id="PF25198"/>
    </source>
</evidence>
<keyword evidence="5" id="KW-0472">Membrane</keyword>
<comment type="subcellular location">
    <subcellularLocation>
        <location evidence="1">Membrane</location>
        <topology evidence="1">Lipid-anchor</topology>
    </subcellularLocation>
</comment>
<dbReference type="Pfam" id="PF05504">
    <property type="entry name" value="Spore_GerAC"/>
    <property type="match status" value="1"/>
</dbReference>
<keyword evidence="4" id="KW-0732">Signal</keyword>
<proteinExistence type="inferred from homology"/>
<reference evidence="10 11" key="1">
    <citation type="submission" date="2019-10" db="EMBL/GenBank/DDBJ databases">
        <title>Bacillus aerolatum sp. nov., isolated from bioaerosol of sport playgrounds.</title>
        <authorList>
            <person name="Chen P."/>
            <person name="Zhang G."/>
        </authorList>
    </citation>
    <scope>NUCLEOTIDE SEQUENCE [LARGE SCALE GENOMIC DNA]</scope>
    <source>
        <strain evidence="10 11">CX253</strain>
    </source>
</reference>
<evidence type="ECO:0000256" key="5">
    <source>
        <dbReference type="ARBA" id="ARBA00023136"/>
    </source>
</evidence>
<keyword evidence="6" id="KW-0564">Palmitate</keyword>
<dbReference type="AlphaFoldDB" id="A0A6I1FL67"/>